<feature type="domain" description="HTH araC/xylS-type" evidence="5">
    <location>
        <begin position="219"/>
        <end position="317"/>
    </location>
</feature>
<keyword evidence="1" id="KW-0805">Transcription regulation</keyword>
<keyword evidence="4" id="KW-0804">Transcription</keyword>
<dbReference type="InterPro" id="IPR050204">
    <property type="entry name" value="AraC_XylS_family_regulators"/>
</dbReference>
<keyword evidence="2" id="KW-0238">DNA-binding</keyword>
<name>A0AAJ5VVX0_9HYPH</name>
<dbReference type="Pfam" id="PF12833">
    <property type="entry name" value="HTH_18"/>
    <property type="match status" value="1"/>
</dbReference>
<dbReference type="InterPro" id="IPR032783">
    <property type="entry name" value="AraC_lig"/>
</dbReference>
<evidence type="ECO:0000256" key="1">
    <source>
        <dbReference type="ARBA" id="ARBA00023015"/>
    </source>
</evidence>
<dbReference type="SUPFAM" id="SSF46689">
    <property type="entry name" value="Homeodomain-like"/>
    <property type="match status" value="2"/>
</dbReference>
<evidence type="ECO:0000313" key="6">
    <source>
        <dbReference type="EMBL" id="WEK05367.1"/>
    </source>
</evidence>
<evidence type="ECO:0000256" key="2">
    <source>
        <dbReference type="ARBA" id="ARBA00023125"/>
    </source>
</evidence>
<dbReference type="PROSITE" id="PS00041">
    <property type="entry name" value="HTH_ARAC_FAMILY_1"/>
    <property type="match status" value="1"/>
</dbReference>
<dbReference type="EMBL" id="CP119312">
    <property type="protein sequence ID" value="WEK05367.1"/>
    <property type="molecule type" value="Genomic_DNA"/>
</dbReference>
<evidence type="ECO:0000256" key="4">
    <source>
        <dbReference type="ARBA" id="ARBA00023163"/>
    </source>
</evidence>
<dbReference type="SMART" id="SM00342">
    <property type="entry name" value="HTH_ARAC"/>
    <property type="match status" value="1"/>
</dbReference>
<dbReference type="Gene3D" id="1.10.10.60">
    <property type="entry name" value="Homeodomain-like"/>
    <property type="match status" value="2"/>
</dbReference>
<organism evidence="6 7">
    <name type="scientific">Candidatus Devosia phytovorans</name>
    <dbReference type="NCBI Taxonomy" id="3121372"/>
    <lineage>
        <taxon>Bacteria</taxon>
        <taxon>Pseudomonadati</taxon>
        <taxon>Pseudomonadota</taxon>
        <taxon>Alphaproteobacteria</taxon>
        <taxon>Hyphomicrobiales</taxon>
        <taxon>Devosiaceae</taxon>
        <taxon>Devosia</taxon>
    </lineage>
</organism>
<accession>A0AAJ5VVX0</accession>
<dbReference type="PANTHER" id="PTHR46796:SF7">
    <property type="entry name" value="ARAC FAMILY TRANSCRIPTIONAL REGULATOR"/>
    <property type="match status" value="1"/>
</dbReference>
<keyword evidence="3" id="KW-0010">Activator</keyword>
<dbReference type="InterPro" id="IPR018062">
    <property type="entry name" value="HTH_AraC-typ_CS"/>
</dbReference>
<dbReference type="GO" id="GO:0043565">
    <property type="term" value="F:sequence-specific DNA binding"/>
    <property type="evidence" value="ECO:0007669"/>
    <property type="project" value="InterPro"/>
</dbReference>
<sequence>MDVLSDVLAAVRLTGAVFFDTSFREPWVAEAPRTSAVAAAVMPGSQYVFFFHTLIEGSCWAQLADAPAEPIRLEAGDIVAFPMDDAHSLSSSPGMHARPDLAVYRQPVDRQLPYVVNDGSGACTCRFICGYLGCDVLPYNPIINSLPRVMHGRGLASQAWLAQLIRHALSVSQNPRPGGETVLAKLAELLFVDLLRHHVDTLPPGSRGWLSGLRDPQVSHALQLIHGRPAENWTLEGLARAVGLSRSVFANRFAHYTQETPMQYVARWRMQLAARRLENSAVSIAQAGAEVGYGSEAAFNRAFKKLVGRPPGAWRKNHAASAALPS</sequence>
<dbReference type="InterPro" id="IPR018060">
    <property type="entry name" value="HTH_AraC"/>
</dbReference>
<evidence type="ECO:0000259" key="5">
    <source>
        <dbReference type="PROSITE" id="PS01124"/>
    </source>
</evidence>
<dbReference type="Proteomes" id="UP001217476">
    <property type="component" value="Chromosome"/>
</dbReference>
<evidence type="ECO:0000313" key="7">
    <source>
        <dbReference type="Proteomes" id="UP001217476"/>
    </source>
</evidence>
<gene>
    <name evidence="6" type="ORF">P0Y65_03675</name>
</gene>
<dbReference type="SUPFAM" id="SSF51215">
    <property type="entry name" value="Regulatory protein AraC"/>
    <property type="match status" value="1"/>
</dbReference>
<dbReference type="PROSITE" id="PS01124">
    <property type="entry name" value="HTH_ARAC_FAMILY_2"/>
    <property type="match status" value="1"/>
</dbReference>
<protein>
    <submittedName>
        <fullName evidence="6">AraC family transcriptional regulator</fullName>
    </submittedName>
</protein>
<dbReference type="GO" id="GO:0003700">
    <property type="term" value="F:DNA-binding transcription factor activity"/>
    <property type="evidence" value="ECO:0007669"/>
    <property type="project" value="InterPro"/>
</dbReference>
<proteinExistence type="predicted"/>
<reference evidence="6" key="1">
    <citation type="submission" date="2023-03" db="EMBL/GenBank/DDBJ databases">
        <title>Andean soil-derived lignocellulolytic bacterial consortium as a source of novel taxa and putative plastic-active enzymes.</title>
        <authorList>
            <person name="Diaz-Garcia L."/>
            <person name="Chuvochina M."/>
            <person name="Feuerriegel G."/>
            <person name="Bunk B."/>
            <person name="Sproer C."/>
            <person name="Streit W.R."/>
            <person name="Rodriguez L.M."/>
            <person name="Overmann J."/>
            <person name="Jimenez D.J."/>
        </authorList>
    </citation>
    <scope>NUCLEOTIDE SEQUENCE</scope>
    <source>
        <strain evidence="6">MAG 4196</strain>
    </source>
</reference>
<evidence type="ECO:0000256" key="3">
    <source>
        <dbReference type="ARBA" id="ARBA00023159"/>
    </source>
</evidence>
<dbReference type="InterPro" id="IPR009057">
    <property type="entry name" value="Homeodomain-like_sf"/>
</dbReference>
<dbReference type="Pfam" id="PF12852">
    <property type="entry name" value="Cupin_6"/>
    <property type="match status" value="1"/>
</dbReference>
<dbReference type="PANTHER" id="PTHR46796">
    <property type="entry name" value="HTH-TYPE TRANSCRIPTIONAL ACTIVATOR RHAS-RELATED"/>
    <property type="match status" value="1"/>
</dbReference>
<dbReference type="InterPro" id="IPR037923">
    <property type="entry name" value="HTH-like"/>
</dbReference>
<dbReference type="AlphaFoldDB" id="A0AAJ5VVX0"/>